<evidence type="ECO:0000313" key="2">
    <source>
        <dbReference type="Proteomes" id="UP001217089"/>
    </source>
</evidence>
<gene>
    <name evidence="1" type="ORF">KUTeg_020253</name>
</gene>
<sequence length="76" mass="8585">MNKTPTQCSSWRSQSSLGIRTTIPTIIHLTISTKMPQMRFCLIDEQLDINVLDGKDPLIVPLVAKTVDKSTFLLKR</sequence>
<comment type="caution">
    <text evidence="1">The sequence shown here is derived from an EMBL/GenBank/DDBJ whole genome shotgun (WGS) entry which is preliminary data.</text>
</comment>
<protein>
    <submittedName>
        <fullName evidence="1">Uncharacterized protein</fullName>
    </submittedName>
</protein>
<evidence type="ECO:0000313" key="1">
    <source>
        <dbReference type="EMBL" id="KAJ8301266.1"/>
    </source>
</evidence>
<dbReference type="Proteomes" id="UP001217089">
    <property type="component" value="Unassembled WGS sequence"/>
</dbReference>
<organism evidence="1 2">
    <name type="scientific">Tegillarca granosa</name>
    <name type="common">Malaysian cockle</name>
    <name type="synonym">Anadara granosa</name>
    <dbReference type="NCBI Taxonomy" id="220873"/>
    <lineage>
        <taxon>Eukaryota</taxon>
        <taxon>Metazoa</taxon>
        <taxon>Spiralia</taxon>
        <taxon>Lophotrochozoa</taxon>
        <taxon>Mollusca</taxon>
        <taxon>Bivalvia</taxon>
        <taxon>Autobranchia</taxon>
        <taxon>Pteriomorphia</taxon>
        <taxon>Arcoida</taxon>
        <taxon>Arcoidea</taxon>
        <taxon>Arcidae</taxon>
        <taxon>Tegillarca</taxon>
    </lineage>
</organism>
<proteinExistence type="predicted"/>
<name>A0ABQ9E7A3_TEGGR</name>
<keyword evidence="2" id="KW-1185">Reference proteome</keyword>
<reference evidence="1 2" key="1">
    <citation type="submission" date="2022-12" db="EMBL/GenBank/DDBJ databases">
        <title>Chromosome-level genome of Tegillarca granosa.</title>
        <authorList>
            <person name="Kim J."/>
        </authorList>
    </citation>
    <scope>NUCLEOTIDE SEQUENCE [LARGE SCALE GENOMIC DNA]</scope>
    <source>
        <strain evidence="1">Teg-2019</strain>
        <tissue evidence="1">Adductor muscle</tissue>
    </source>
</reference>
<accession>A0ABQ9E7A3</accession>
<dbReference type="EMBL" id="JARBDR010000918">
    <property type="protein sequence ID" value="KAJ8301266.1"/>
    <property type="molecule type" value="Genomic_DNA"/>
</dbReference>